<dbReference type="Gene3D" id="3.30.70.100">
    <property type="match status" value="1"/>
</dbReference>
<proteinExistence type="predicted"/>
<sequence>MKFKMANVNCINCVNLIKKSLEAEFGKIEIDLNTKILNVELEENRLEAFDKELKELGFEILERIA</sequence>
<dbReference type="GO" id="GO:0046872">
    <property type="term" value="F:metal ion binding"/>
    <property type="evidence" value="ECO:0007669"/>
    <property type="project" value="InterPro"/>
</dbReference>
<evidence type="ECO:0000313" key="2">
    <source>
        <dbReference type="EMBL" id="ARJ56792.1"/>
    </source>
</evidence>
<dbReference type="EMBL" id="CP020867">
    <property type="protein sequence ID" value="ARJ56792.1"/>
    <property type="molecule type" value="Genomic_DNA"/>
</dbReference>
<reference evidence="2 3" key="1">
    <citation type="submission" date="2017-04" db="EMBL/GenBank/DDBJ databases">
        <title>Complete genome sequence of the Campylobacter cuniculorum type strain LMG24588.</title>
        <authorList>
            <person name="Miller W.G."/>
            <person name="Yee E."/>
            <person name="Revez J."/>
            <person name="Bono J.L."/>
            <person name="Rossi M."/>
        </authorList>
    </citation>
    <scope>NUCLEOTIDE SEQUENCE [LARGE SCALE GENOMIC DNA]</scope>
    <source>
        <strain evidence="2 3">LMG 24588</strain>
    </source>
</reference>
<dbReference type="Pfam" id="PF00403">
    <property type="entry name" value="HMA"/>
    <property type="match status" value="1"/>
</dbReference>
<dbReference type="KEGG" id="ccun:CCUN_1199"/>
<evidence type="ECO:0000313" key="3">
    <source>
        <dbReference type="Proteomes" id="UP000192902"/>
    </source>
</evidence>
<gene>
    <name evidence="2" type="ORF">CCUN_1199</name>
</gene>
<dbReference type="eggNOG" id="COG2608">
    <property type="taxonomic scope" value="Bacteria"/>
</dbReference>
<dbReference type="InterPro" id="IPR006121">
    <property type="entry name" value="HMA_dom"/>
</dbReference>
<dbReference type="STRING" id="1121267.CCUN_1199"/>
<organism evidence="2 3">
    <name type="scientific">Campylobacter cuniculorum DSM 23162 = LMG 24588</name>
    <dbReference type="NCBI Taxonomy" id="1121267"/>
    <lineage>
        <taxon>Bacteria</taxon>
        <taxon>Pseudomonadati</taxon>
        <taxon>Campylobacterota</taxon>
        <taxon>Epsilonproteobacteria</taxon>
        <taxon>Campylobacterales</taxon>
        <taxon>Campylobacteraceae</taxon>
        <taxon>Campylobacter</taxon>
    </lineage>
</organism>
<dbReference type="Proteomes" id="UP000192902">
    <property type="component" value="Chromosome"/>
</dbReference>
<feature type="domain" description="HMA" evidence="1">
    <location>
        <begin position="3"/>
        <end position="59"/>
    </location>
</feature>
<name>A0A1W6BXH9_9BACT</name>
<dbReference type="RefSeq" id="WP_027305701.1">
    <property type="nucleotide sequence ID" value="NZ_CP020867.1"/>
</dbReference>
<accession>A0A1W6BXH9</accession>
<evidence type="ECO:0000259" key="1">
    <source>
        <dbReference type="Pfam" id="PF00403"/>
    </source>
</evidence>
<dbReference type="SUPFAM" id="SSF55008">
    <property type="entry name" value="HMA, heavy metal-associated domain"/>
    <property type="match status" value="1"/>
</dbReference>
<protein>
    <submittedName>
        <fullName evidence="2">Heavy-metal-associated domain protein, putative copper metallochaperone CopZ</fullName>
    </submittedName>
</protein>
<dbReference type="AlphaFoldDB" id="A0A1W6BXH9"/>
<dbReference type="OrthoDB" id="677920at2"/>
<dbReference type="InterPro" id="IPR036163">
    <property type="entry name" value="HMA_dom_sf"/>
</dbReference>